<reference evidence="3" key="1">
    <citation type="submission" date="2016-10" db="EMBL/GenBank/DDBJ databases">
        <authorList>
            <person name="Varghese N."/>
            <person name="Submissions S."/>
        </authorList>
    </citation>
    <scope>NUCLEOTIDE SEQUENCE [LARGE SCALE GENOMIC DNA]</scope>
    <source>
        <strain evidence="3">DSM 44771</strain>
    </source>
</reference>
<dbReference type="OrthoDB" id="3675370at2"/>
<sequence length="231" mass="23880">MGQAASTRNPYLPPPKPKFGVLAIAALLLGALALCGSVLPISAVATVAVALLGLVVAVIALVGDRKVLASIGAVLCVAALVLSGAAVVDRFAGNRTPSPAAPAPPVRLPFGERHTWPDGRTISVLPPVPYVETSEFSRPPEGMRHVQFAVAVHNGGPDAYHVVTATITVTHRGRVAKQHFGAGDPVPVAQLSPGGDIAYDVVFEISSEPGELQVEVQPAYSQEPVRFTGVL</sequence>
<evidence type="ECO:0000313" key="2">
    <source>
        <dbReference type="EMBL" id="SFS67549.1"/>
    </source>
</evidence>
<protein>
    <recommendedName>
        <fullName evidence="4">DUF4352 domain-containing protein</fullName>
    </recommendedName>
</protein>
<feature type="transmembrane region" description="Helical" evidence="1">
    <location>
        <begin position="67"/>
        <end position="88"/>
    </location>
</feature>
<keyword evidence="1" id="KW-1133">Transmembrane helix</keyword>
<keyword evidence="3" id="KW-1185">Reference proteome</keyword>
<dbReference type="EMBL" id="FOZX01000003">
    <property type="protein sequence ID" value="SFS67549.1"/>
    <property type="molecule type" value="Genomic_DNA"/>
</dbReference>
<evidence type="ECO:0000313" key="3">
    <source>
        <dbReference type="Proteomes" id="UP000198852"/>
    </source>
</evidence>
<dbReference type="STRING" id="95161.SAMN05660874_02590"/>
<dbReference type="AlphaFoldDB" id="A0A1I6RS51"/>
<evidence type="ECO:0008006" key="4">
    <source>
        <dbReference type="Google" id="ProtNLM"/>
    </source>
</evidence>
<gene>
    <name evidence="2" type="ORF">SAMN05660874_02590</name>
</gene>
<organism evidence="2 3">
    <name type="scientific">Saccharopolyspora flava</name>
    <dbReference type="NCBI Taxonomy" id="95161"/>
    <lineage>
        <taxon>Bacteria</taxon>
        <taxon>Bacillati</taxon>
        <taxon>Actinomycetota</taxon>
        <taxon>Actinomycetes</taxon>
        <taxon>Pseudonocardiales</taxon>
        <taxon>Pseudonocardiaceae</taxon>
        <taxon>Saccharopolyspora</taxon>
    </lineage>
</organism>
<keyword evidence="1" id="KW-0472">Membrane</keyword>
<dbReference type="RefSeq" id="WP_093416660.1">
    <property type="nucleotide sequence ID" value="NZ_FOZX01000003.1"/>
</dbReference>
<evidence type="ECO:0000256" key="1">
    <source>
        <dbReference type="SAM" id="Phobius"/>
    </source>
</evidence>
<feature type="transmembrane region" description="Helical" evidence="1">
    <location>
        <begin position="43"/>
        <end position="62"/>
    </location>
</feature>
<proteinExistence type="predicted"/>
<dbReference type="Proteomes" id="UP000198852">
    <property type="component" value="Unassembled WGS sequence"/>
</dbReference>
<name>A0A1I6RS51_9PSEU</name>
<keyword evidence="1" id="KW-0812">Transmembrane</keyword>
<accession>A0A1I6RS51</accession>